<dbReference type="GO" id="GO:1990716">
    <property type="term" value="C:axonemal central apparatus"/>
    <property type="evidence" value="ECO:0007669"/>
    <property type="project" value="TreeGrafter"/>
</dbReference>
<dbReference type="InterPro" id="IPR001680">
    <property type="entry name" value="WD40_rpt"/>
</dbReference>
<evidence type="ECO:0000256" key="1">
    <source>
        <dbReference type="PROSITE-ProRule" id="PRU00221"/>
    </source>
</evidence>
<comment type="caution">
    <text evidence="2">The sequence shown here is derived from an EMBL/GenBank/DDBJ whole genome shotgun (WGS) entry which is preliminary data.</text>
</comment>
<dbReference type="Gene3D" id="2.130.10.10">
    <property type="entry name" value="YVTN repeat-like/Quinoprotein amine dehydrogenase"/>
    <property type="match status" value="1"/>
</dbReference>
<dbReference type="SUPFAM" id="SSF50978">
    <property type="entry name" value="WD40 repeat-like"/>
    <property type="match status" value="1"/>
</dbReference>
<dbReference type="Pfam" id="PF00400">
    <property type="entry name" value="WD40"/>
    <property type="match status" value="2"/>
</dbReference>
<dbReference type="GO" id="GO:0035082">
    <property type="term" value="P:axoneme assembly"/>
    <property type="evidence" value="ECO:0007669"/>
    <property type="project" value="TreeGrafter"/>
</dbReference>
<proteinExistence type="predicted"/>
<keyword evidence="1" id="KW-0853">WD repeat</keyword>
<feature type="repeat" description="WD" evidence="1">
    <location>
        <begin position="14"/>
        <end position="55"/>
    </location>
</feature>
<gene>
    <name evidence="2" type="ORF">OKA104_LOCUS52809</name>
</gene>
<organism evidence="2 3">
    <name type="scientific">Adineta steineri</name>
    <dbReference type="NCBI Taxonomy" id="433720"/>
    <lineage>
        <taxon>Eukaryota</taxon>
        <taxon>Metazoa</taxon>
        <taxon>Spiralia</taxon>
        <taxon>Gnathifera</taxon>
        <taxon>Rotifera</taxon>
        <taxon>Eurotatoria</taxon>
        <taxon>Bdelloidea</taxon>
        <taxon>Adinetida</taxon>
        <taxon>Adinetidae</taxon>
        <taxon>Adineta</taxon>
    </lineage>
</organism>
<sequence>MLWDARTGLAEHTFVGHANACNQATFNIRGNTIASCDTKGIVKIWDVRTVKSIVTLDFGPHSANSVSFHPAGQLLSTASSDRTI</sequence>
<accession>A0A820QPI9</accession>
<dbReference type="InterPro" id="IPR015943">
    <property type="entry name" value="WD40/YVTN_repeat-like_dom_sf"/>
</dbReference>
<dbReference type="PANTHER" id="PTHR14604:SF3">
    <property type="entry name" value="SPERM-ASSOCIATED ANTIGEN 16 PROTEIN"/>
    <property type="match status" value="1"/>
</dbReference>
<evidence type="ECO:0000313" key="3">
    <source>
        <dbReference type="Proteomes" id="UP000663881"/>
    </source>
</evidence>
<evidence type="ECO:0000313" key="2">
    <source>
        <dbReference type="EMBL" id="CAF4426213.1"/>
    </source>
</evidence>
<name>A0A820QPI9_9BILA</name>
<feature type="non-terminal residue" evidence="2">
    <location>
        <position position="84"/>
    </location>
</feature>
<dbReference type="PROSITE" id="PS50082">
    <property type="entry name" value="WD_REPEATS_2"/>
    <property type="match status" value="1"/>
</dbReference>
<protein>
    <submittedName>
        <fullName evidence="2">Uncharacterized protein</fullName>
    </submittedName>
</protein>
<dbReference type="Proteomes" id="UP000663881">
    <property type="component" value="Unassembled WGS sequence"/>
</dbReference>
<dbReference type="EMBL" id="CAJOAY010031529">
    <property type="protein sequence ID" value="CAF4426213.1"/>
    <property type="molecule type" value="Genomic_DNA"/>
</dbReference>
<dbReference type="InterPro" id="IPR050995">
    <property type="entry name" value="WD-F-box_domain-protein"/>
</dbReference>
<reference evidence="2" key="1">
    <citation type="submission" date="2021-02" db="EMBL/GenBank/DDBJ databases">
        <authorList>
            <person name="Nowell W R."/>
        </authorList>
    </citation>
    <scope>NUCLEOTIDE SEQUENCE</scope>
</reference>
<dbReference type="AlphaFoldDB" id="A0A820QPI9"/>
<dbReference type="InterPro" id="IPR036322">
    <property type="entry name" value="WD40_repeat_dom_sf"/>
</dbReference>
<dbReference type="PANTHER" id="PTHR14604">
    <property type="entry name" value="WD40 REPEAT PF20"/>
    <property type="match status" value="1"/>
</dbReference>
<dbReference type="SMART" id="SM00320">
    <property type="entry name" value="WD40"/>
    <property type="match status" value="2"/>
</dbReference>